<feature type="region of interest" description="Disordered" evidence="1">
    <location>
        <begin position="186"/>
        <end position="212"/>
    </location>
</feature>
<sequence length="646" mass="73635">MASAGQLLGPPTIGKPPSTQNTTVDAEESIISQTQSLNLSGKPPTEDDNDAMELLETQKDTEELPIMGLTENLSPTFLSTGNPCLDFFFHVVPDTPSEDLIQRLELAWAHDPLTTLKLICNLRGVRGTGKSDKQGFYTSSLWLHKSHPKTLALNLTALAHFGYFKDLPEILYRLLHGPEVRQLAKQAWKEKKTAKKRSQSKSKRKRNVEKISKEEARALRKEKEISKARNALDRYNNDPHYRFLFDSVCDVFAEFLKSDLSFKSNEEFFKISLAAKWCPTVDSSYDKSLLLCEGIARRVFPRECDKEYEGMEEKHYVYKVRDRLRKQVLVPLHKALELPEVYMSAKDWNSLPYNRVASVAMKTYKGLFEKHDKERFEEYREKVKSGKAKIAAGALLPHEIIKSLNEDGGQVAELQWERMVDDVAKKGKLTNCIAVCDVSGSMDGTPMEVCVALGLLVSELSEEPWKGKLITFSQNPQLHLIKGDTLLEKTKFIRETDGWGYNTDFQKVFDQILQVAVEAKLTEEQLIKRVFVFTDMEFDSAHSNSQWHSEGEATEEMKRGWETDYEVIQRKFREKGYNRVPEMVFWNLRNSSSTPVVSSQIGVALVSGFSKNLLTLFLERSGIVNPEDVMQLAIAGEEYKKLVVYD</sequence>
<dbReference type="Pfam" id="PF25043">
    <property type="entry name" value="DUF7788"/>
    <property type="match status" value="1"/>
</dbReference>
<feature type="compositionally biased region" description="Polar residues" evidence="1">
    <location>
        <begin position="17"/>
        <end position="39"/>
    </location>
</feature>
<proteinExistence type="predicted"/>
<feature type="domain" description="DUF2828" evidence="2">
    <location>
        <begin position="70"/>
        <end position="429"/>
    </location>
</feature>
<feature type="domain" description="DUF7788" evidence="3">
    <location>
        <begin position="431"/>
        <end position="629"/>
    </location>
</feature>
<evidence type="ECO:0000259" key="3">
    <source>
        <dbReference type="Pfam" id="PF25043"/>
    </source>
</evidence>
<feature type="compositionally biased region" description="Basic residues" evidence="1">
    <location>
        <begin position="192"/>
        <end position="207"/>
    </location>
</feature>
<evidence type="ECO:0000259" key="2">
    <source>
        <dbReference type="Pfam" id="PF11443"/>
    </source>
</evidence>
<dbReference type="SUPFAM" id="SSF53300">
    <property type="entry name" value="vWA-like"/>
    <property type="match status" value="1"/>
</dbReference>
<evidence type="ECO:0000256" key="1">
    <source>
        <dbReference type="SAM" id="MobiDB-lite"/>
    </source>
</evidence>
<dbReference type="PIRSF" id="PIRSF015417">
    <property type="entry name" value="T31B5_30_vWA"/>
    <property type="match status" value="1"/>
</dbReference>
<dbReference type="AlphaFoldDB" id="A0A2N9HBR6"/>
<dbReference type="InterPro" id="IPR056690">
    <property type="entry name" value="DUF7788"/>
</dbReference>
<feature type="region of interest" description="Disordered" evidence="1">
    <location>
        <begin position="1"/>
        <end position="49"/>
    </location>
</feature>
<dbReference type="Pfam" id="PF11443">
    <property type="entry name" value="DUF2828"/>
    <property type="match status" value="1"/>
</dbReference>
<dbReference type="InterPro" id="IPR011205">
    <property type="entry name" value="UCP015417_vWA"/>
</dbReference>
<accession>A0A2N9HBR6</accession>
<dbReference type="PANTHER" id="PTHR31373">
    <property type="entry name" value="OS06G0652100 PROTEIN"/>
    <property type="match status" value="1"/>
</dbReference>
<dbReference type="Gene3D" id="3.40.50.410">
    <property type="entry name" value="von Willebrand factor, type A domain"/>
    <property type="match status" value="1"/>
</dbReference>
<evidence type="ECO:0000313" key="4">
    <source>
        <dbReference type="EMBL" id="SPD09338.1"/>
    </source>
</evidence>
<dbReference type="InterPro" id="IPR058580">
    <property type="entry name" value="DUF2828"/>
</dbReference>
<organism evidence="4">
    <name type="scientific">Fagus sylvatica</name>
    <name type="common">Beechnut</name>
    <dbReference type="NCBI Taxonomy" id="28930"/>
    <lineage>
        <taxon>Eukaryota</taxon>
        <taxon>Viridiplantae</taxon>
        <taxon>Streptophyta</taxon>
        <taxon>Embryophyta</taxon>
        <taxon>Tracheophyta</taxon>
        <taxon>Spermatophyta</taxon>
        <taxon>Magnoliopsida</taxon>
        <taxon>eudicotyledons</taxon>
        <taxon>Gunneridae</taxon>
        <taxon>Pentapetalae</taxon>
        <taxon>rosids</taxon>
        <taxon>fabids</taxon>
        <taxon>Fagales</taxon>
        <taxon>Fagaceae</taxon>
        <taxon>Fagus</taxon>
    </lineage>
</organism>
<evidence type="ECO:0008006" key="5">
    <source>
        <dbReference type="Google" id="ProtNLM"/>
    </source>
</evidence>
<protein>
    <recommendedName>
        <fullName evidence="5">DUF2828 domain-containing protein</fullName>
    </recommendedName>
</protein>
<dbReference type="PANTHER" id="PTHR31373:SF27">
    <property type="entry name" value="TROVE DOMAIN-CONTAINING PROTEIN"/>
    <property type="match status" value="1"/>
</dbReference>
<dbReference type="EMBL" id="OIVN01003179">
    <property type="protein sequence ID" value="SPD09338.1"/>
    <property type="molecule type" value="Genomic_DNA"/>
</dbReference>
<name>A0A2N9HBR6_FAGSY</name>
<dbReference type="InterPro" id="IPR036465">
    <property type="entry name" value="vWFA_dom_sf"/>
</dbReference>
<gene>
    <name evidence="4" type="ORF">FSB_LOCUS37220</name>
</gene>
<reference evidence="4" key="1">
    <citation type="submission" date="2018-02" db="EMBL/GenBank/DDBJ databases">
        <authorList>
            <person name="Cohen D.B."/>
            <person name="Kent A.D."/>
        </authorList>
    </citation>
    <scope>NUCLEOTIDE SEQUENCE</scope>
</reference>